<gene>
    <name evidence="1" type="ORF">CCMSSC00406_0005069</name>
</gene>
<name>A0ACB7J8H1_PLECO</name>
<dbReference type="EMBL" id="WQMT02000002">
    <property type="protein sequence ID" value="KAG9226158.1"/>
    <property type="molecule type" value="Genomic_DNA"/>
</dbReference>
<protein>
    <submittedName>
        <fullName evidence="1">Uncharacterized protein</fullName>
    </submittedName>
</protein>
<sequence>MVLRHTAKYFLQFTDFVVDEELFRIPSVDSFTRHSLVLGPRIRAGEKQIDLTGSVSAREFEQFLEIILPLQLTSWAEHSTTQWCLVLKLANTWQIEPLRKVAIQKIGWDDSIAHIEQGRQYHVAQWVELGYTAFLQRAAPLTAPESERLGWPVALRICHLREEQARAKAAGTHRHGDFAARIGDVFADEFERIRDACTWLSGEPEGMIAGPATVVNARALRPMPVRTAEHSVLKAPKAQAGSPDSTAPPSSCASSTHQPFTFNFKSPAPLVQPDPPFSFGGPPEPAASAFGRPDGEAARRAASFVNPQPPETTDGSTVQDSQPILKAPTLPSPSPPVDAAPCAPQAPSLPFPLVDSPADAPAVPEPPASQMPQIAVAAVESKCPDVHATPEPLLEGAKPGNGSNNTVQANTLPVAASSLSAKMIAEAADIRKVLAWYNGDTQR</sequence>
<proteinExistence type="predicted"/>
<evidence type="ECO:0000313" key="2">
    <source>
        <dbReference type="Proteomes" id="UP000824881"/>
    </source>
</evidence>
<comment type="caution">
    <text evidence="1">The sequence shown here is derived from an EMBL/GenBank/DDBJ whole genome shotgun (WGS) entry which is preliminary data.</text>
</comment>
<organism evidence="1 2">
    <name type="scientific">Pleurotus cornucopiae</name>
    <name type="common">Cornucopia mushroom</name>
    <dbReference type="NCBI Taxonomy" id="5321"/>
    <lineage>
        <taxon>Eukaryota</taxon>
        <taxon>Fungi</taxon>
        <taxon>Dikarya</taxon>
        <taxon>Basidiomycota</taxon>
        <taxon>Agaricomycotina</taxon>
        <taxon>Agaricomycetes</taxon>
        <taxon>Agaricomycetidae</taxon>
        <taxon>Agaricales</taxon>
        <taxon>Pleurotineae</taxon>
        <taxon>Pleurotaceae</taxon>
        <taxon>Pleurotus</taxon>
    </lineage>
</organism>
<dbReference type="Proteomes" id="UP000824881">
    <property type="component" value="Unassembled WGS sequence"/>
</dbReference>
<accession>A0ACB7J8H1</accession>
<evidence type="ECO:0000313" key="1">
    <source>
        <dbReference type="EMBL" id="KAG9226158.1"/>
    </source>
</evidence>
<keyword evidence="2" id="KW-1185">Reference proteome</keyword>
<reference evidence="1 2" key="1">
    <citation type="journal article" date="2021" name="Appl. Environ. Microbiol.">
        <title>Genetic linkage and physical mapping for an oyster mushroom Pleurotus cornucopiae and QTL analysis for the trait cap color.</title>
        <authorList>
            <person name="Zhang Y."/>
            <person name="Gao W."/>
            <person name="Sonnenberg A."/>
            <person name="Chen Q."/>
            <person name="Zhang J."/>
            <person name="Huang C."/>
        </authorList>
    </citation>
    <scope>NUCLEOTIDE SEQUENCE [LARGE SCALE GENOMIC DNA]</scope>
    <source>
        <strain evidence="1">CCMSSC00406</strain>
    </source>
</reference>